<protein>
    <submittedName>
        <fullName evidence="1">Uncharacterized protein</fullName>
    </submittedName>
</protein>
<gene>
    <name evidence="1" type="ORF">CCE28_12345</name>
</gene>
<evidence type="ECO:0000313" key="2">
    <source>
        <dbReference type="Proteomes" id="UP000216024"/>
    </source>
</evidence>
<accession>A0A267MHP5</accession>
<dbReference type="RefSeq" id="WP_095134033.1">
    <property type="nucleotide sequence ID" value="NZ_NIBG01000010.1"/>
</dbReference>
<reference evidence="1 2" key="1">
    <citation type="submission" date="2017-06" db="EMBL/GenBank/DDBJ databases">
        <title>Draft genome sequence of anaerobic fermentative bacterium Anaeromicrobium sediminis DY2726D isolated from West Pacific Ocean sediments.</title>
        <authorList>
            <person name="Zeng X."/>
        </authorList>
    </citation>
    <scope>NUCLEOTIDE SEQUENCE [LARGE SCALE GENOMIC DNA]</scope>
    <source>
        <strain evidence="1 2">DY2726D</strain>
    </source>
</reference>
<dbReference type="OrthoDB" id="9781752at2"/>
<proteinExistence type="predicted"/>
<dbReference type="Proteomes" id="UP000216024">
    <property type="component" value="Unassembled WGS sequence"/>
</dbReference>
<organism evidence="1 2">
    <name type="scientific">Anaeromicrobium sediminis</name>
    <dbReference type="NCBI Taxonomy" id="1478221"/>
    <lineage>
        <taxon>Bacteria</taxon>
        <taxon>Bacillati</taxon>
        <taxon>Bacillota</taxon>
        <taxon>Clostridia</taxon>
        <taxon>Peptostreptococcales</taxon>
        <taxon>Thermotaleaceae</taxon>
        <taxon>Anaeromicrobium</taxon>
    </lineage>
</organism>
<comment type="caution">
    <text evidence="1">The sequence shown here is derived from an EMBL/GenBank/DDBJ whole genome shotgun (WGS) entry which is preliminary data.</text>
</comment>
<dbReference type="AlphaFoldDB" id="A0A267MHP5"/>
<dbReference type="EMBL" id="NIBG01000010">
    <property type="protein sequence ID" value="PAB58967.1"/>
    <property type="molecule type" value="Genomic_DNA"/>
</dbReference>
<keyword evidence="2" id="KW-1185">Reference proteome</keyword>
<evidence type="ECO:0000313" key="1">
    <source>
        <dbReference type="EMBL" id="PAB58967.1"/>
    </source>
</evidence>
<sequence>MTKFIGESFKRAYKFFKAAKILRDDLEYIYDKSTYEFKLLEEIELIKNEIFKGKKGNGHMGKVRHLFGSALTPNGLIDYYNTIIENKHKTYYINSKSVNKSSYFMEKIVEEAIMKSYDVEVYYEPLDEKNIETIVIPKLNISMTSHIKYKESHFKKIDIMIYMDKKILKDENGKIKEDTKLIETLLNKGTKCIEGAKAKHDELEEFYVSNVDFEKIDKLRNSIIKDILKYKEK</sequence>
<name>A0A267MHP5_9FIRM</name>